<dbReference type="Proteomes" id="UP001172791">
    <property type="component" value="Unassembled WGS sequence"/>
</dbReference>
<dbReference type="PANTHER" id="PTHR23508:SF10">
    <property type="entry name" value="CARBOXYLIC ACID TRANSPORTER PROTEIN HOMOLOG"/>
    <property type="match status" value="1"/>
</dbReference>
<dbReference type="AlphaFoldDB" id="A0AAW7MS56"/>
<feature type="transmembrane region" description="Helical" evidence="5">
    <location>
        <begin position="344"/>
        <end position="367"/>
    </location>
</feature>
<evidence type="ECO:0000313" key="9">
    <source>
        <dbReference type="Proteomes" id="UP001172788"/>
    </source>
</evidence>
<evidence type="ECO:0000313" key="8">
    <source>
        <dbReference type="EMBL" id="MDN4580804.1"/>
    </source>
</evidence>
<evidence type="ECO:0000256" key="5">
    <source>
        <dbReference type="SAM" id="Phobius"/>
    </source>
</evidence>
<feature type="transmembrane region" description="Helical" evidence="5">
    <location>
        <begin position="379"/>
        <end position="402"/>
    </location>
</feature>
<dbReference type="EMBL" id="QAIC01000042">
    <property type="protein sequence ID" value="MDN4575702.1"/>
    <property type="molecule type" value="Genomic_DNA"/>
</dbReference>
<feature type="transmembrane region" description="Helical" evidence="5">
    <location>
        <begin position="320"/>
        <end position="338"/>
    </location>
</feature>
<feature type="transmembrane region" description="Helical" evidence="5">
    <location>
        <begin position="292"/>
        <end position="313"/>
    </location>
</feature>
<dbReference type="PROSITE" id="PS00217">
    <property type="entry name" value="SUGAR_TRANSPORT_2"/>
    <property type="match status" value="1"/>
</dbReference>
<dbReference type="PROSITE" id="PS50850">
    <property type="entry name" value="MFS"/>
    <property type="match status" value="1"/>
</dbReference>
<comment type="subcellular location">
    <subcellularLocation>
        <location evidence="1">Membrane</location>
        <topology evidence="1">Multi-pass membrane protein</topology>
    </subcellularLocation>
</comment>
<dbReference type="InterPro" id="IPR020846">
    <property type="entry name" value="MFS_dom"/>
</dbReference>
<feature type="transmembrane region" description="Helical" evidence="5">
    <location>
        <begin position="408"/>
        <end position="429"/>
    </location>
</feature>
<dbReference type="InterPro" id="IPR005829">
    <property type="entry name" value="Sugar_transporter_CS"/>
</dbReference>
<feature type="transmembrane region" description="Helical" evidence="5">
    <location>
        <begin position="118"/>
        <end position="136"/>
    </location>
</feature>
<proteinExistence type="predicted"/>
<keyword evidence="4 5" id="KW-0472">Membrane</keyword>
<feature type="transmembrane region" description="Helical" evidence="5">
    <location>
        <begin position="57"/>
        <end position="77"/>
    </location>
</feature>
<dbReference type="Proteomes" id="UP001172788">
    <property type="component" value="Unassembled WGS sequence"/>
</dbReference>
<name>A0AAW7MS56_9BURK</name>
<keyword evidence="9" id="KW-1185">Reference proteome</keyword>
<organism evidence="7 10">
    <name type="scientific">Pandoraea cepalis</name>
    <dbReference type="NCBI Taxonomy" id="2508294"/>
    <lineage>
        <taxon>Bacteria</taxon>
        <taxon>Pseudomonadati</taxon>
        <taxon>Pseudomonadota</taxon>
        <taxon>Betaproteobacteria</taxon>
        <taxon>Burkholderiales</taxon>
        <taxon>Burkholderiaceae</taxon>
        <taxon>Pandoraea</taxon>
    </lineage>
</organism>
<dbReference type="RefSeq" id="WP_301236328.1">
    <property type="nucleotide sequence ID" value="NZ_QAIC01000042.1"/>
</dbReference>
<feature type="transmembrane region" description="Helical" evidence="5">
    <location>
        <begin position="89"/>
        <end position="106"/>
    </location>
</feature>
<dbReference type="SUPFAM" id="SSF103473">
    <property type="entry name" value="MFS general substrate transporter"/>
    <property type="match status" value="1"/>
</dbReference>
<feature type="transmembrane region" description="Helical" evidence="5">
    <location>
        <begin position="257"/>
        <end position="277"/>
    </location>
</feature>
<comment type="caution">
    <text evidence="7">The sequence shown here is derived from an EMBL/GenBank/DDBJ whole genome shotgun (WGS) entry which is preliminary data.</text>
</comment>
<evidence type="ECO:0000259" key="6">
    <source>
        <dbReference type="PROSITE" id="PS50850"/>
    </source>
</evidence>
<feature type="transmembrane region" description="Helical" evidence="5">
    <location>
        <begin position="148"/>
        <end position="169"/>
    </location>
</feature>
<dbReference type="InterPro" id="IPR036259">
    <property type="entry name" value="MFS_trans_sf"/>
</dbReference>
<reference evidence="7" key="1">
    <citation type="submission" date="2018-04" db="EMBL/GenBank/DDBJ databases">
        <authorList>
            <person name="Jy Z."/>
        </authorList>
    </citation>
    <scope>NUCLEOTIDE SEQUENCE</scope>
    <source>
        <strain evidence="8">AS13</strain>
        <strain evidence="7">LA18</strain>
    </source>
</reference>
<sequence>MDHHAPAGDALYNTRLNPRHLMVMFWCSMLMLFDGYDLVIYGSILPHLMHDWELSPVTAGFIGSSALFGMMVGALTLGSSSDRFGRRRIILLCLVLFGIAAFGNAFCTNTTEFALCRFMTGVGLGGMVPNIVALVTEMSPRSKRNIMVTVMLSFFSVGGVIAALIGKAITPEFGWRANFLIAGIPLLFFPAFYKWLPESIIYLISQKRFARAEPVLRRYAPDFQGSAASLAAADDDMVHTRVRAAELFSHGRLMDTLFLWVAFGMCMLMVYGLNTWLPKLMAANGYSLSSSLAFLITLNIGAVIGGLCSGWLADRYGGKPTLILFFAMAAIVIGLLGYKQSPIVLNTLLIAAGATTIGTLCIAHAFAAQLYPAGIRSTGVGWAAAAGRFGAMAGPALGGYLLSQKFAISFSFLVFAAPGVVAAIAVLLISSRRVRAENPVHTLATQAKLTPRSSIYKHHGEIA</sequence>
<evidence type="ECO:0000256" key="2">
    <source>
        <dbReference type="ARBA" id="ARBA00022692"/>
    </source>
</evidence>
<gene>
    <name evidence="7" type="ORF">DBA34_20870</name>
    <name evidence="8" type="ORF">DBB29_22115</name>
</gene>
<dbReference type="GO" id="GO:0046943">
    <property type="term" value="F:carboxylic acid transmembrane transporter activity"/>
    <property type="evidence" value="ECO:0007669"/>
    <property type="project" value="TreeGrafter"/>
</dbReference>
<dbReference type="Gene3D" id="1.20.1250.20">
    <property type="entry name" value="MFS general substrate transporter like domains"/>
    <property type="match status" value="1"/>
</dbReference>
<protein>
    <submittedName>
        <fullName evidence="7">Aromatic acid/H+ symport family MFS transporter</fullName>
    </submittedName>
</protein>
<dbReference type="CDD" id="cd17365">
    <property type="entry name" value="MFS_PcaK_like"/>
    <property type="match status" value="1"/>
</dbReference>
<evidence type="ECO:0000256" key="3">
    <source>
        <dbReference type="ARBA" id="ARBA00022989"/>
    </source>
</evidence>
<evidence type="ECO:0000256" key="4">
    <source>
        <dbReference type="ARBA" id="ARBA00023136"/>
    </source>
</evidence>
<dbReference type="PANTHER" id="PTHR23508">
    <property type="entry name" value="CARBOXYLIC ACID TRANSPORTER PROTEIN HOMOLOG"/>
    <property type="match status" value="1"/>
</dbReference>
<evidence type="ECO:0000256" key="1">
    <source>
        <dbReference type="ARBA" id="ARBA00004141"/>
    </source>
</evidence>
<evidence type="ECO:0000313" key="10">
    <source>
        <dbReference type="Proteomes" id="UP001172791"/>
    </source>
</evidence>
<feature type="domain" description="Major facilitator superfamily (MFS) profile" evidence="6">
    <location>
        <begin position="23"/>
        <end position="434"/>
    </location>
</feature>
<keyword evidence="2 5" id="KW-0812">Transmembrane</keyword>
<feature type="transmembrane region" description="Helical" evidence="5">
    <location>
        <begin position="21"/>
        <end position="45"/>
    </location>
</feature>
<dbReference type="Pfam" id="PF07690">
    <property type="entry name" value="MFS_1"/>
    <property type="match status" value="1"/>
</dbReference>
<dbReference type="InterPro" id="IPR011701">
    <property type="entry name" value="MFS"/>
</dbReference>
<keyword evidence="3 5" id="KW-1133">Transmembrane helix</keyword>
<dbReference type="EMBL" id="QAID01000045">
    <property type="protein sequence ID" value="MDN4580804.1"/>
    <property type="molecule type" value="Genomic_DNA"/>
</dbReference>
<dbReference type="GO" id="GO:0005886">
    <property type="term" value="C:plasma membrane"/>
    <property type="evidence" value="ECO:0007669"/>
    <property type="project" value="TreeGrafter"/>
</dbReference>
<feature type="transmembrane region" description="Helical" evidence="5">
    <location>
        <begin position="175"/>
        <end position="196"/>
    </location>
</feature>
<accession>A0AAW7MS56</accession>
<evidence type="ECO:0000313" key="7">
    <source>
        <dbReference type="EMBL" id="MDN4575702.1"/>
    </source>
</evidence>